<dbReference type="InterPro" id="IPR050257">
    <property type="entry name" value="eL8/uL1-like"/>
</dbReference>
<dbReference type="Gene3D" id="3.30.190.20">
    <property type="match status" value="1"/>
</dbReference>
<dbReference type="Proteomes" id="UP001293593">
    <property type="component" value="Unassembled WGS sequence"/>
</dbReference>
<accession>A0AAE1MXC3</accession>
<comment type="caution">
    <text evidence="1">The sequence shown here is derived from an EMBL/GenBank/DDBJ whole genome shotgun (WGS) entry which is preliminary data.</text>
</comment>
<dbReference type="AlphaFoldDB" id="A0AAE1MXC3"/>
<organism evidence="1 2">
    <name type="scientific">Acacia crassicarpa</name>
    <name type="common">northern wattle</name>
    <dbReference type="NCBI Taxonomy" id="499986"/>
    <lineage>
        <taxon>Eukaryota</taxon>
        <taxon>Viridiplantae</taxon>
        <taxon>Streptophyta</taxon>
        <taxon>Embryophyta</taxon>
        <taxon>Tracheophyta</taxon>
        <taxon>Spermatophyta</taxon>
        <taxon>Magnoliopsida</taxon>
        <taxon>eudicotyledons</taxon>
        <taxon>Gunneridae</taxon>
        <taxon>Pentapetalae</taxon>
        <taxon>rosids</taxon>
        <taxon>fabids</taxon>
        <taxon>Fabales</taxon>
        <taxon>Fabaceae</taxon>
        <taxon>Caesalpinioideae</taxon>
        <taxon>mimosoid clade</taxon>
        <taxon>Acacieae</taxon>
        <taxon>Acacia</taxon>
    </lineage>
</organism>
<evidence type="ECO:0000313" key="2">
    <source>
        <dbReference type="Proteomes" id="UP001293593"/>
    </source>
</evidence>
<evidence type="ECO:0000313" key="1">
    <source>
        <dbReference type="EMBL" id="KAK4278971.1"/>
    </source>
</evidence>
<evidence type="ECO:0008006" key="3">
    <source>
        <dbReference type="Google" id="ProtNLM"/>
    </source>
</evidence>
<dbReference type="InterPro" id="IPR016095">
    <property type="entry name" value="Ribosomal_uL1_3-a/b-sand"/>
</dbReference>
<dbReference type="SUPFAM" id="SSF56808">
    <property type="entry name" value="Ribosomal protein L1"/>
    <property type="match status" value="1"/>
</dbReference>
<proteinExistence type="predicted"/>
<dbReference type="GO" id="GO:0003723">
    <property type="term" value="F:RNA binding"/>
    <property type="evidence" value="ECO:0007669"/>
    <property type="project" value="InterPro"/>
</dbReference>
<dbReference type="InterPro" id="IPR028364">
    <property type="entry name" value="Ribosomal_uL1/biogenesis"/>
</dbReference>
<sequence length="254" mass="28913">MAVANHARRPYTSSERINRTTVEEAVRSLLKWRKSMSHSEKLKLSDQEDEFFYLVLSLNKIPHRDRANTYKILLPHSLLPESSELCLIIDDRHKKGLTKDDAQKKIKSENIPVSNVLKLSKLKSNYRSSEAKRELDDSYHMFFADKGVIPLLQGLLGKKKAPVPLDLKDRNWKEQIEKACSSTLLCLRTGTCYVVRVAKVSMDKDDIVENVIAACNGIAEVVPSKWGNIRSLHLKLLESLSLPIYQTVPDKDSD</sequence>
<dbReference type="Pfam" id="PF00687">
    <property type="entry name" value="Ribosomal_L1"/>
    <property type="match status" value="1"/>
</dbReference>
<dbReference type="InterPro" id="IPR023674">
    <property type="entry name" value="Ribosomal_uL1-like"/>
</dbReference>
<dbReference type="PANTHER" id="PTHR23105">
    <property type="entry name" value="RIBOSOMAL PROTEIN L7AE FAMILY MEMBER"/>
    <property type="match status" value="1"/>
</dbReference>
<keyword evidence="2" id="KW-1185">Reference proteome</keyword>
<name>A0AAE1MXC3_9FABA</name>
<dbReference type="FunFam" id="3.40.50.790:FF:000012">
    <property type="entry name" value="Ribosomal protein L1p/L10e family"/>
    <property type="match status" value="1"/>
</dbReference>
<dbReference type="Gene3D" id="3.40.50.790">
    <property type="match status" value="1"/>
</dbReference>
<dbReference type="CDD" id="cd00403">
    <property type="entry name" value="Ribosomal_L1"/>
    <property type="match status" value="1"/>
</dbReference>
<dbReference type="EMBL" id="JAWXYG010000003">
    <property type="protein sequence ID" value="KAK4278971.1"/>
    <property type="molecule type" value="Genomic_DNA"/>
</dbReference>
<reference evidence="1" key="1">
    <citation type="submission" date="2023-10" db="EMBL/GenBank/DDBJ databases">
        <title>Chromosome-level genome of the transformable northern wattle, Acacia crassicarpa.</title>
        <authorList>
            <person name="Massaro I."/>
            <person name="Sinha N.R."/>
            <person name="Poethig S."/>
            <person name="Leichty A.R."/>
        </authorList>
    </citation>
    <scope>NUCLEOTIDE SEQUENCE</scope>
    <source>
        <strain evidence="1">Acra3RX</strain>
        <tissue evidence="1">Leaf</tissue>
    </source>
</reference>
<gene>
    <name evidence="1" type="ORF">QN277_016740</name>
</gene>
<protein>
    <recommendedName>
        <fullName evidence="3">Ribosomal protein L1</fullName>
    </recommendedName>
</protein>